<evidence type="ECO:0000313" key="2">
    <source>
        <dbReference type="EMBL" id="PIT69160.1"/>
    </source>
</evidence>
<feature type="transmembrane region" description="Helical" evidence="1">
    <location>
        <begin position="43"/>
        <end position="64"/>
    </location>
</feature>
<dbReference type="Proteomes" id="UP000230791">
    <property type="component" value="Unassembled WGS sequence"/>
</dbReference>
<dbReference type="EMBL" id="NJPP01000025">
    <property type="protein sequence ID" value="PIT69160.1"/>
    <property type="molecule type" value="Genomic_DNA"/>
</dbReference>
<proteinExistence type="predicted"/>
<comment type="caution">
    <text evidence="2">The sequence shown here is derived from an EMBL/GenBank/DDBJ whole genome shotgun (WGS) entry which is preliminary data.</text>
</comment>
<keyword evidence="1" id="KW-1133">Transmembrane helix</keyword>
<dbReference type="RefSeq" id="WP_210421462.1">
    <property type="nucleotide sequence ID" value="NZ_NJPP01000025.1"/>
</dbReference>
<name>A0A2M6USJ5_9HYPH</name>
<reference evidence="2 3" key="1">
    <citation type="submission" date="2017-06" db="EMBL/GenBank/DDBJ databases">
        <title>Draft genome of Bartonella tribocorum C635.</title>
        <authorList>
            <person name="Hadjadj L."/>
            <person name="Jiyipong T."/>
            <person name="Diene S.M."/>
            <person name="Morand S."/>
            <person name="Rolain J.-M."/>
        </authorList>
    </citation>
    <scope>NUCLEOTIDE SEQUENCE [LARGE SCALE GENOMIC DNA]</scope>
    <source>
        <strain evidence="2 3">C635</strain>
    </source>
</reference>
<dbReference type="AlphaFoldDB" id="A0A2M6USJ5"/>
<protein>
    <submittedName>
        <fullName evidence="2">Uncharacterized protein</fullName>
    </submittedName>
</protein>
<evidence type="ECO:0000313" key="3">
    <source>
        <dbReference type="Proteomes" id="UP000230791"/>
    </source>
</evidence>
<keyword evidence="1" id="KW-0812">Transmembrane</keyword>
<organism evidence="2 3">
    <name type="scientific">Bartonella tribocorum</name>
    <dbReference type="NCBI Taxonomy" id="85701"/>
    <lineage>
        <taxon>Bacteria</taxon>
        <taxon>Pseudomonadati</taxon>
        <taxon>Pseudomonadota</taxon>
        <taxon>Alphaproteobacteria</taxon>
        <taxon>Hyphomicrobiales</taxon>
        <taxon>Bartonellaceae</taxon>
        <taxon>Bartonella</taxon>
    </lineage>
</organism>
<sequence>MNCKSLFTEWCRLKVFDFLSGEGGQGDKGTRGQGAKGTRHHEYYDFFIIFIMTQAITACALFLIPDSSDIGVLHAL</sequence>
<gene>
    <name evidence="2" type="ORF">CEV08_06695</name>
</gene>
<keyword evidence="1" id="KW-0472">Membrane</keyword>
<accession>A0A2M6USJ5</accession>
<evidence type="ECO:0000256" key="1">
    <source>
        <dbReference type="SAM" id="Phobius"/>
    </source>
</evidence>